<reference evidence="2" key="1">
    <citation type="journal article" date="2020" name="Microb. Genom.">
        <title>Genetic diversity of clinical and environmental Mucorales isolates obtained from an investigation of mucormycosis cases among solid organ transplant recipients.</title>
        <authorList>
            <person name="Nguyen M.H."/>
            <person name="Kaul D."/>
            <person name="Muto C."/>
            <person name="Cheng S.J."/>
            <person name="Richter R.A."/>
            <person name="Bruno V.M."/>
            <person name="Liu G."/>
            <person name="Beyhan S."/>
            <person name="Sundermann A.J."/>
            <person name="Mounaud S."/>
            <person name="Pasculle A.W."/>
            <person name="Nierman W.C."/>
            <person name="Driscoll E."/>
            <person name="Cumbie R."/>
            <person name="Clancy C.J."/>
            <person name="Dupont C.L."/>
        </authorList>
    </citation>
    <scope>NUCLEOTIDE SEQUENCE</scope>
    <source>
        <strain evidence="2">GL11</strain>
    </source>
</reference>
<evidence type="ECO:0000313" key="3">
    <source>
        <dbReference type="Proteomes" id="UP000716291"/>
    </source>
</evidence>
<gene>
    <name evidence="2" type="ORF">G6F64_015599</name>
</gene>
<protein>
    <submittedName>
        <fullName evidence="2">Uncharacterized protein</fullName>
    </submittedName>
</protein>
<evidence type="ECO:0000313" key="2">
    <source>
        <dbReference type="EMBL" id="KAG1271402.1"/>
    </source>
</evidence>
<keyword evidence="3" id="KW-1185">Reference proteome</keyword>
<dbReference type="Proteomes" id="UP000716291">
    <property type="component" value="Unassembled WGS sequence"/>
</dbReference>
<proteinExistence type="predicted"/>
<sequence>MVVAVAEARHRSQLPVRRAGLQRPGPGQDGNHRRGRPAHRDHLQWLEAQPGLRRRHLQLHPAEGHRRHR</sequence>
<organism evidence="2 3">
    <name type="scientific">Rhizopus oryzae</name>
    <name type="common">Mucormycosis agent</name>
    <name type="synonym">Rhizopus arrhizus var. delemar</name>
    <dbReference type="NCBI Taxonomy" id="64495"/>
    <lineage>
        <taxon>Eukaryota</taxon>
        <taxon>Fungi</taxon>
        <taxon>Fungi incertae sedis</taxon>
        <taxon>Mucoromycota</taxon>
        <taxon>Mucoromycotina</taxon>
        <taxon>Mucoromycetes</taxon>
        <taxon>Mucorales</taxon>
        <taxon>Mucorineae</taxon>
        <taxon>Rhizopodaceae</taxon>
        <taxon>Rhizopus</taxon>
    </lineage>
</organism>
<accession>A0A9P6WRP1</accession>
<name>A0A9P6WRP1_RHIOR</name>
<dbReference type="EMBL" id="JAANQT010018026">
    <property type="protein sequence ID" value="KAG1271402.1"/>
    <property type="molecule type" value="Genomic_DNA"/>
</dbReference>
<dbReference type="AlphaFoldDB" id="A0A9P6WRP1"/>
<feature type="region of interest" description="Disordered" evidence="1">
    <location>
        <begin position="1"/>
        <end position="69"/>
    </location>
</feature>
<evidence type="ECO:0000256" key="1">
    <source>
        <dbReference type="SAM" id="MobiDB-lite"/>
    </source>
</evidence>
<comment type="caution">
    <text evidence="2">The sequence shown here is derived from an EMBL/GenBank/DDBJ whole genome shotgun (WGS) entry which is preliminary data.</text>
</comment>